<dbReference type="AlphaFoldDB" id="A0A4V6HRH6"/>
<keyword evidence="5 8" id="KW-0812">Transmembrane</keyword>
<accession>A0A4V6HRH6</accession>
<keyword evidence="4" id="KW-0997">Cell inner membrane</keyword>
<keyword evidence="7 8" id="KW-0472">Membrane</keyword>
<feature type="transmembrane region" description="Helical" evidence="8">
    <location>
        <begin position="41"/>
        <end position="60"/>
    </location>
</feature>
<sequence length="329" mass="34953">MKSNVKTRIQKFSTFLILIVMVVICSFLSPKFMTSTNLMNILKQVSIVTILSFAQGMVIISGEIDLSIGSLAGMAGTYACILYVATGNLLLAVLFGLLLGAVVGALNGLFVAHFGLPSFIVTLAMQTITFGSICLYTAGNNVYKIGDFKILGQGTVFGVIPITVVFMAVMCLITHILLKYTKFGRYIYAIGGNKDAANAAGIQVRKTKWVTFIISGVFAAIAGMILMGRLNAGIPSEGTGYETDAIMATVVGGTSFAGGVGTAFGTLVGSLIIGILNNIMNLLGVESYSQQIIKGFLIIIAVLFDIRSKRGKRKMKIMETTSEIAQSSK</sequence>
<feature type="transmembrane region" description="Helical" evidence="8">
    <location>
        <begin position="12"/>
        <end position="29"/>
    </location>
</feature>
<evidence type="ECO:0000256" key="4">
    <source>
        <dbReference type="ARBA" id="ARBA00022519"/>
    </source>
</evidence>
<reference evidence="9 10" key="1">
    <citation type="journal article" date="2019" name="Anaerobe">
        <title>Detection of Robinsoniella peoriensis in multiple bone samples of a trauma patient.</title>
        <authorList>
            <person name="Schrottner P."/>
            <person name="Hartwich K."/>
            <person name="Bunk B."/>
            <person name="Schober I."/>
            <person name="Helbig S."/>
            <person name="Rudolph W.W."/>
            <person name="Gunzer F."/>
        </authorList>
    </citation>
    <scope>NUCLEOTIDE SEQUENCE [LARGE SCALE GENOMIC DNA]</scope>
    <source>
        <strain evidence="9 10">DSM 106044</strain>
    </source>
</reference>
<evidence type="ECO:0000313" key="9">
    <source>
        <dbReference type="EMBL" id="TLC99077.1"/>
    </source>
</evidence>
<keyword evidence="2" id="KW-0813">Transport</keyword>
<dbReference type="GO" id="GO:0005886">
    <property type="term" value="C:plasma membrane"/>
    <property type="evidence" value="ECO:0007669"/>
    <property type="project" value="UniProtKB-SubCell"/>
</dbReference>
<keyword evidence="3" id="KW-1003">Cell membrane</keyword>
<dbReference type="PANTHER" id="PTHR32196">
    <property type="entry name" value="ABC TRANSPORTER PERMEASE PROTEIN YPHD-RELATED-RELATED"/>
    <property type="match status" value="1"/>
</dbReference>
<comment type="subcellular location">
    <subcellularLocation>
        <location evidence="1">Cell membrane</location>
        <topology evidence="1">Multi-pass membrane protein</topology>
    </subcellularLocation>
</comment>
<organism evidence="9 10">
    <name type="scientific">Robinsoniella peoriensis</name>
    <dbReference type="NCBI Taxonomy" id="180332"/>
    <lineage>
        <taxon>Bacteria</taxon>
        <taxon>Bacillati</taxon>
        <taxon>Bacillota</taxon>
        <taxon>Clostridia</taxon>
        <taxon>Lachnospirales</taxon>
        <taxon>Lachnospiraceae</taxon>
        <taxon>Robinsoniella</taxon>
    </lineage>
</organism>
<feature type="transmembrane region" description="Helical" evidence="8">
    <location>
        <begin position="150"/>
        <end position="178"/>
    </location>
</feature>
<keyword evidence="10" id="KW-1185">Reference proteome</keyword>
<evidence type="ECO:0000256" key="6">
    <source>
        <dbReference type="ARBA" id="ARBA00022989"/>
    </source>
</evidence>
<dbReference type="Proteomes" id="UP000306509">
    <property type="component" value="Unassembled WGS sequence"/>
</dbReference>
<evidence type="ECO:0000256" key="5">
    <source>
        <dbReference type="ARBA" id="ARBA00022692"/>
    </source>
</evidence>
<evidence type="ECO:0000256" key="8">
    <source>
        <dbReference type="SAM" id="Phobius"/>
    </source>
</evidence>
<evidence type="ECO:0000256" key="1">
    <source>
        <dbReference type="ARBA" id="ARBA00004651"/>
    </source>
</evidence>
<feature type="transmembrane region" description="Helical" evidence="8">
    <location>
        <begin position="81"/>
        <end position="106"/>
    </location>
</feature>
<feature type="transmembrane region" description="Helical" evidence="8">
    <location>
        <begin position="248"/>
        <end position="276"/>
    </location>
</feature>
<evidence type="ECO:0000256" key="3">
    <source>
        <dbReference type="ARBA" id="ARBA00022475"/>
    </source>
</evidence>
<evidence type="ECO:0000256" key="2">
    <source>
        <dbReference type="ARBA" id="ARBA00022448"/>
    </source>
</evidence>
<name>A0A4V6HRH6_9FIRM</name>
<dbReference type="Pfam" id="PF02653">
    <property type="entry name" value="BPD_transp_2"/>
    <property type="match status" value="1"/>
</dbReference>
<evidence type="ECO:0000313" key="10">
    <source>
        <dbReference type="Proteomes" id="UP000306509"/>
    </source>
</evidence>
<dbReference type="CDD" id="cd06579">
    <property type="entry name" value="TM_PBP1_transp_AraH_like"/>
    <property type="match status" value="1"/>
</dbReference>
<protein>
    <submittedName>
        <fullName evidence="9">Ribose transport system permease protein RbsC</fullName>
    </submittedName>
</protein>
<comment type="caution">
    <text evidence="9">The sequence shown here is derived from an EMBL/GenBank/DDBJ whole genome shotgun (WGS) entry which is preliminary data.</text>
</comment>
<gene>
    <name evidence="9" type="primary">rbsC_20</name>
    <name evidence="9" type="ORF">DSM106044_04058</name>
</gene>
<proteinExistence type="predicted"/>
<evidence type="ECO:0000256" key="7">
    <source>
        <dbReference type="ARBA" id="ARBA00023136"/>
    </source>
</evidence>
<dbReference type="OrthoDB" id="9813906at2"/>
<dbReference type="RefSeq" id="WP_070041510.1">
    <property type="nucleotide sequence ID" value="NZ_CABMJZ010000069.1"/>
</dbReference>
<feature type="transmembrane region" description="Helical" evidence="8">
    <location>
        <begin position="209"/>
        <end position="227"/>
    </location>
</feature>
<dbReference type="GO" id="GO:0022857">
    <property type="term" value="F:transmembrane transporter activity"/>
    <property type="evidence" value="ECO:0007669"/>
    <property type="project" value="InterPro"/>
</dbReference>
<dbReference type="STRING" id="180332.GCA_000797495_01934"/>
<dbReference type="PANTHER" id="PTHR32196:SF21">
    <property type="entry name" value="ABC TRANSPORTER PERMEASE PROTEIN YPHD-RELATED"/>
    <property type="match status" value="1"/>
</dbReference>
<feature type="transmembrane region" description="Helical" evidence="8">
    <location>
        <begin position="288"/>
        <end position="306"/>
    </location>
</feature>
<dbReference type="EMBL" id="QGQD01000077">
    <property type="protein sequence ID" value="TLC99077.1"/>
    <property type="molecule type" value="Genomic_DNA"/>
</dbReference>
<keyword evidence="6 8" id="KW-1133">Transmembrane helix</keyword>
<feature type="transmembrane region" description="Helical" evidence="8">
    <location>
        <begin position="118"/>
        <end position="138"/>
    </location>
</feature>
<dbReference type="InterPro" id="IPR001851">
    <property type="entry name" value="ABC_transp_permease"/>
</dbReference>